<dbReference type="PROSITE" id="PS51354">
    <property type="entry name" value="GLUTAREDOXIN_2"/>
    <property type="match status" value="1"/>
</dbReference>
<evidence type="ECO:0000259" key="1">
    <source>
        <dbReference type="Pfam" id="PF00462"/>
    </source>
</evidence>
<organism evidence="2">
    <name type="scientific">uncultured Caudovirales phage</name>
    <dbReference type="NCBI Taxonomy" id="2100421"/>
    <lineage>
        <taxon>Viruses</taxon>
        <taxon>Duplodnaviria</taxon>
        <taxon>Heunggongvirae</taxon>
        <taxon>Uroviricota</taxon>
        <taxon>Caudoviricetes</taxon>
        <taxon>Peduoviridae</taxon>
        <taxon>Maltschvirus</taxon>
        <taxon>Maltschvirus maltsch</taxon>
    </lineage>
</organism>
<sequence>MTKTAIVWTKLNSIECAQAVAQLHKLGYQVEERNCSLKQPWTLDQMKAAVPNAKTVPQVVIDGVAIGGLRGIAALTEAVATRATAQAKRTAAAQPHAERKAAHAATVSARTQAKVDRRADRLVVKTTPIGTRAERHATRDASIKARLALRAAAQPVPPIAPEGYQTCAPRTATPEQKQARFDEKAAARAAARVEMRDATRTQRHTAYAAQNDRIAAVIQAQLDALTHKV</sequence>
<reference evidence="2" key="1">
    <citation type="submission" date="2020-04" db="EMBL/GenBank/DDBJ databases">
        <authorList>
            <person name="Chiriac C."/>
            <person name="Salcher M."/>
            <person name="Ghai R."/>
            <person name="Kavagutti S V."/>
        </authorList>
    </citation>
    <scope>NUCLEOTIDE SEQUENCE</scope>
</reference>
<protein>
    <submittedName>
        <fullName evidence="2">Glutaredoxin</fullName>
    </submittedName>
</protein>
<feature type="domain" description="Glutaredoxin" evidence="1">
    <location>
        <begin position="16"/>
        <end position="65"/>
    </location>
</feature>
<dbReference type="Gene3D" id="3.40.30.10">
    <property type="entry name" value="Glutaredoxin"/>
    <property type="match status" value="1"/>
</dbReference>
<dbReference type="EMBL" id="LR796167">
    <property type="protein sequence ID" value="CAB4122942.1"/>
    <property type="molecule type" value="Genomic_DNA"/>
</dbReference>
<proteinExistence type="predicted"/>
<gene>
    <name evidence="2" type="ORF">UFOVP29_108</name>
</gene>
<accession>A0A6J5KP53</accession>
<name>A0A6J5KP53_9CAUD</name>
<dbReference type="InterPro" id="IPR036249">
    <property type="entry name" value="Thioredoxin-like_sf"/>
</dbReference>
<dbReference type="SUPFAM" id="SSF52833">
    <property type="entry name" value="Thioredoxin-like"/>
    <property type="match status" value="1"/>
</dbReference>
<dbReference type="Pfam" id="PF00462">
    <property type="entry name" value="Glutaredoxin"/>
    <property type="match status" value="1"/>
</dbReference>
<dbReference type="InterPro" id="IPR002109">
    <property type="entry name" value="Glutaredoxin"/>
</dbReference>
<evidence type="ECO:0000313" key="2">
    <source>
        <dbReference type="EMBL" id="CAB4122942.1"/>
    </source>
</evidence>